<dbReference type="InterPro" id="IPR001647">
    <property type="entry name" value="HTH_TetR"/>
</dbReference>
<evidence type="ECO:0000313" key="6">
    <source>
        <dbReference type="EMBL" id="MDG5976654.1"/>
    </source>
</evidence>
<dbReference type="PROSITE" id="PS50977">
    <property type="entry name" value="HTH_TETR_2"/>
    <property type="match status" value="1"/>
</dbReference>
<organism evidence="6 7">
    <name type="scientific">Hydrogenophaga taeniospiralis CCUG 15921</name>
    <dbReference type="NCBI Taxonomy" id="1281780"/>
    <lineage>
        <taxon>Bacteria</taxon>
        <taxon>Pseudomonadati</taxon>
        <taxon>Pseudomonadota</taxon>
        <taxon>Betaproteobacteria</taxon>
        <taxon>Burkholderiales</taxon>
        <taxon>Comamonadaceae</taxon>
        <taxon>Hydrogenophaga</taxon>
    </lineage>
</organism>
<dbReference type="GO" id="GO:0000976">
    <property type="term" value="F:transcription cis-regulatory region binding"/>
    <property type="evidence" value="ECO:0007669"/>
    <property type="project" value="TreeGrafter"/>
</dbReference>
<proteinExistence type="predicted"/>
<dbReference type="Pfam" id="PF00440">
    <property type="entry name" value="TetR_N"/>
    <property type="match status" value="1"/>
</dbReference>
<dbReference type="Proteomes" id="UP001152876">
    <property type="component" value="Unassembled WGS sequence"/>
</dbReference>
<dbReference type="InterPro" id="IPR050109">
    <property type="entry name" value="HTH-type_TetR-like_transc_reg"/>
</dbReference>
<reference evidence="6" key="1">
    <citation type="submission" date="2013-01" db="EMBL/GenBank/DDBJ databases">
        <title>Genome draft of Hydrogenophaga taeniospiralis 2K1.</title>
        <authorList>
            <person name="Gomila M."/>
            <person name="Lalucat J."/>
        </authorList>
    </citation>
    <scope>NUCLEOTIDE SEQUENCE</scope>
    <source>
        <strain evidence="6">CCUG 15921</strain>
    </source>
</reference>
<evidence type="ECO:0000256" key="2">
    <source>
        <dbReference type="ARBA" id="ARBA00023125"/>
    </source>
</evidence>
<dbReference type="EMBL" id="AOGK01000013">
    <property type="protein sequence ID" value="MDG5976654.1"/>
    <property type="molecule type" value="Genomic_DNA"/>
</dbReference>
<gene>
    <name evidence="6" type="ORF">H010_15405</name>
</gene>
<keyword evidence="1" id="KW-0805">Transcription regulation</keyword>
<evidence type="ECO:0000259" key="5">
    <source>
        <dbReference type="PROSITE" id="PS50977"/>
    </source>
</evidence>
<accession>A0A9X4SAR3</accession>
<evidence type="ECO:0000313" key="7">
    <source>
        <dbReference type="Proteomes" id="UP001152876"/>
    </source>
</evidence>
<protein>
    <submittedName>
        <fullName evidence="6">TetR family transcriptional regulator</fullName>
    </submittedName>
</protein>
<dbReference type="Gene3D" id="1.10.10.60">
    <property type="entry name" value="Homeodomain-like"/>
    <property type="match status" value="1"/>
</dbReference>
<dbReference type="InterPro" id="IPR011075">
    <property type="entry name" value="TetR_C"/>
</dbReference>
<dbReference type="SUPFAM" id="SSF48498">
    <property type="entry name" value="Tetracyclin repressor-like, C-terminal domain"/>
    <property type="match status" value="1"/>
</dbReference>
<dbReference type="GO" id="GO:0003700">
    <property type="term" value="F:DNA-binding transcription factor activity"/>
    <property type="evidence" value="ECO:0007669"/>
    <property type="project" value="TreeGrafter"/>
</dbReference>
<comment type="caution">
    <text evidence="6">The sequence shown here is derived from an EMBL/GenBank/DDBJ whole genome shotgun (WGS) entry which is preliminary data.</text>
</comment>
<dbReference type="InterPro" id="IPR009057">
    <property type="entry name" value="Homeodomain-like_sf"/>
</dbReference>
<evidence type="ECO:0000256" key="3">
    <source>
        <dbReference type="ARBA" id="ARBA00023163"/>
    </source>
</evidence>
<dbReference type="Gene3D" id="1.10.357.10">
    <property type="entry name" value="Tetracycline Repressor, domain 2"/>
    <property type="match status" value="1"/>
</dbReference>
<keyword evidence="2 4" id="KW-0238">DNA-binding</keyword>
<dbReference type="PANTHER" id="PTHR30055:SF148">
    <property type="entry name" value="TETR-FAMILY TRANSCRIPTIONAL REGULATOR"/>
    <property type="match status" value="1"/>
</dbReference>
<dbReference type="PANTHER" id="PTHR30055">
    <property type="entry name" value="HTH-TYPE TRANSCRIPTIONAL REGULATOR RUTR"/>
    <property type="match status" value="1"/>
</dbReference>
<keyword evidence="3" id="KW-0804">Transcription</keyword>
<dbReference type="Pfam" id="PF16859">
    <property type="entry name" value="TetR_C_11"/>
    <property type="match status" value="1"/>
</dbReference>
<dbReference type="OrthoDB" id="9796019at2"/>
<sequence>MQDPSPIQRKRGRPPSVAARQSVLETAHRILAEEGLGRLTIDRVSIESGVGKPTIYRTWANSHELAMAAFLAAPRDAFDAPPVNSTRKALTAHLASVIATFDSARGRQITLTMASADPESELAKAFRNQIILSSREVGRALLAKGVAAGQLRQLPDVEVVLDMIYGPLFYRLLAGHLPLTANVAQRLIDTLMAGIEV</sequence>
<feature type="DNA-binding region" description="H-T-H motif" evidence="4">
    <location>
        <begin position="40"/>
        <end position="59"/>
    </location>
</feature>
<keyword evidence="7" id="KW-1185">Reference proteome</keyword>
<dbReference type="AlphaFoldDB" id="A0A9X4SAR3"/>
<dbReference type="SUPFAM" id="SSF46689">
    <property type="entry name" value="Homeodomain-like"/>
    <property type="match status" value="1"/>
</dbReference>
<evidence type="ECO:0000256" key="4">
    <source>
        <dbReference type="PROSITE-ProRule" id="PRU00335"/>
    </source>
</evidence>
<dbReference type="InterPro" id="IPR036271">
    <property type="entry name" value="Tet_transcr_reg_TetR-rel_C_sf"/>
</dbReference>
<dbReference type="RefSeq" id="WP_084236330.1">
    <property type="nucleotide sequence ID" value="NZ_AOGK01000013.1"/>
</dbReference>
<evidence type="ECO:0000256" key="1">
    <source>
        <dbReference type="ARBA" id="ARBA00023015"/>
    </source>
</evidence>
<feature type="domain" description="HTH tetR-type" evidence="5">
    <location>
        <begin position="17"/>
        <end position="77"/>
    </location>
</feature>
<name>A0A9X4SAR3_9BURK</name>